<evidence type="ECO:0000313" key="2">
    <source>
        <dbReference type="EMBL" id="MCX2981553.1"/>
    </source>
</evidence>
<keyword evidence="3" id="KW-1185">Reference proteome</keyword>
<dbReference type="SUPFAM" id="SSF82693">
    <property type="entry name" value="Multidrug efflux transporter AcrB pore domain, PN1, PN2, PC1 and PC2 subdomains"/>
    <property type="match status" value="3"/>
</dbReference>
<dbReference type="PRINTS" id="PR00702">
    <property type="entry name" value="ACRIFLAVINRP"/>
</dbReference>
<dbReference type="PANTHER" id="PTHR32063:SF33">
    <property type="entry name" value="RND SUPERFAMILY EFFLUX PUMP PERMEASE COMPONENT"/>
    <property type="match status" value="1"/>
</dbReference>
<evidence type="ECO:0000313" key="3">
    <source>
        <dbReference type="Proteomes" id="UP001143362"/>
    </source>
</evidence>
<keyword evidence="1" id="KW-1133">Transmembrane helix</keyword>
<dbReference type="RefSeq" id="WP_279245551.1">
    <property type="nucleotide sequence ID" value="NZ_SHNN01000002.1"/>
</dbReference>
<dbReference type="Gene3D" id="3.30.70.1320">
    <property type="entry name" value="Multidrug efflux transporter AcrB pore domain like"/>
    <property type="match status" value="1"/>
</dbReference>
<dbReference type="InterPro" id="IPR001036">
    <property type="entry name" value="Acrflvin-R"/>
</dbReference>
<proteinExistence type="predicted"/>
<feature type="transmembrane region" description="Helical" evidence="1">
    <location>
        <begin position="332"/>
        <end position="352"/>
    </location>
</feature>
<gene>
    <name evidence="2" type="ORF">EYC98_11840</name>
</gene>
<dbReference type="Gene3D" id="1.20.1640.10">
    <property type="entry name" value="Multidrug efflux transporter AcrB transmembrane domain"/>
    <property type="match status" value="2"/>
</dbReference>
<feature type="transmembrane region" description="Helical" evidence="1">
    <location>
        <begin position="359"/>
        <end position="379"/>
    </location>
</feature>
<comment type="caution">
    <text evidence="2">The sequence shown here is derived from an EMBL/GenBank/DDBJ whole genome shotgun (WGS) entry which is preliminary data.</text>
</comment>
<dbReference type="Proteomes" id="UP001143362">
    <property type="component" value="Unassembled WGS sequence"/>
</dbReference>
<organism evidence="2 3">
    <name type="scientific">Candidatus Litorirhabdus singularis</name>
    <dbReference type="NCBI Taxonomy" id="2518993"/>
    <lineage>
        <taxon>Bacteria</taxon>
        <taxon>Pseudomonadati</taxon>
        <taxon>Pseudomonadota</taxon>
        <taxon>Gammaproteobacteria</taxon>
        <taxon>Cellvibrionales</taxon>
        <taxon>Halieaceae</taxon>
        <taxon>Candidatus Litorirhabdus</taxon>
    </lineage>
</organism>
<dbReference type="Pfam" id="PF00873">
    <property type="entry name" value="ACR_tran"/>
    <property type="match status" value="1"/>
</dbReference>
<keyword evidence="1" id="KW-0472">Membrane</keyword>
<protein>
    <submittedName>
        <fullName evidence="2">Efflux RND transporter permease subunit</fullName>
    </submittedName>
</protein>
<feature type="transmembrane region" description="Helical" evidence="1">
    <location>
        <begin position="963"/>
        <end position="982"/>
    </location>
</feature>
<dbReference type="Gene3D" id="3.30.70.1440">
    <property type="entry name" value="Multidrug efflux transporter AcrB pore domain"/>
    <property type="match status" value="1"/>
</dbReference>
<evidence type="ECO:0000256" key="1">
    <source>
        <dbReference type="SAM" id="Phobius"/>
    </source>
</evidence>
<dbReference type="SUPFAM" id="SSF82866">
    <property type="entry name" value="Multidrug efflux transporter AcrB transmembrane domain"/>
    <property type="match status" value="2"/>
</dbReference>
<dbReference type="SUPFAM" id="SSF82714">
    <property type="entry name" value="Multidrug efflux transporter AcrB TolC docking domain, DN and DC subdomains"/>
    <property type="match status" value="2"/>
</dbReference>
<feature type="transmembrane region" description="Helical" evidence="1">
    <location>
        <begin position="385"/>
        <end position="404"/>
    </location>
</feature>
<feature type="transmembrane region" description="Helical" evidence="1">
    <location>
        <begin position="886"/>
        <end position="905"/>
    </location>
</feature>
<feature type="transmembrane region" description="Helical" evidence="1">
    <location>
        <begin position="12"/>
        <end position="31"/>
    </location>
</feature>
<dbReference type="Gene3D" id="3.30.2090.10">
    <property type="entry name" value="Multidrug efflux transporter AcrB TolC docking domain, DN and DC subdomains"/>
    <property type="match status" value="2"/>
</dbReference>
<dbReference type="PANTHER" id="PTHR32063">
    <property type="match status" value="1"/>
</dbReference>
<dbReference type="InterPro" id="IPR027463">
    <property type="entry name" value="AcrB_DN_DC_subdom"/>
</dbReference>
<keyword evidence="1" id="KW-0812">Transmembrane</keyword>
<accession>A0ABT3TGW0</accession>
<name>A0ABT3TGW0_9GAMM</name>
<sequence>MQNLIAWFVRRPLLVNLIMVTVFLMGALTIADMRYEYNPHIDMGVVNITTVRAGTGPEEIELSITLPLEEELLEIDGVRNLYSNSMENLSVITLNLDLDAAPKHVIMRDIQQAVDRAVARLPADLLEKPLVDELSTLTTPVMDIHVTGTASEAVLRQVARNTGDALREVSGVASVTRLGYRRPEVRIMLEQEKLARLGINYEEIIEAIHARNLRDSGGALDSFTTEKQVIAVGQFRQPRDIEKVVIRAREPGNTVLLRDVAEVISAYEDWQIQTRIDGQLSITLRVRKNALADEVHTAANLRAFVAAAALPHGVELKVVGDVSRLTDNALEVLTGNAIVGLLAVFVLLTYFLQFRFAFWVALGIPFALCLTFLLVSALGHTINSMTLAAVILMLGILVDDAVVVSENTQYLRQQGFSAGQASILGAAQVSQPVAFSALTTVLAFTPLVLLEGSSGAWMEPFIVTVVVILLASLLESQFLLPSHLSHVPISKQPAERVRFERLRSAYQRLIERLLQRRYLTLLGFLLMFLAVVAIGLSTIRFSLFPDLDFDTVHIKIELPPGTSFEQTVAAVAELEGEFRQQVNPADLLAITSDIGHHDTNFYGATEGRDQAWALIAVQLHPLGRRSGDSTTRQLVEDLQQVVSDRTGFTSITVQPQTDLPVMGEPVEVEVVGSGDERFAIAAQLQDFVESHPAVTTVWNSHHAGKDIVDLQFNHGLLAARGLSMEQVIRAVRVAVDGLLVDELQTLDERVRYRLQLTPEQAGKLQTLENLSIINSRGQPIYLDSVADFHVRSGEANIKHYFGKRTVTVFGRIDEQKTTVMDINADIAEFVAAQNWSASYPGVRIKLSGQVEENERALGNFQLAIGVCLLAIFAALVILFNSVSQPLLVLICLPFGITGVIIGYSVQGMTMGMMAITGIIGLMGVLVNDSLVLLHAMNRQRNEKGDYLSPMEVAAVCYRRFRPIFITSLTTAVAMLPTAYGLMGENSYLKPVFMSMAWGVIFGGLVSLLLLPIMYMIDQDVRRRLGLRLPADFTAGDGAAEA</sequence>
<dbReference type="Gene3D" id="3.30.70.1430">
    <property type="entry name" value="Multidrug efflux transporter AcrB pore domain"/>
    <property type="match status" value="2"/>
</dbReference>
<feature type="transmembrane region" description="Helical" evidence="1">
    <location>
        <begin position="860"/>
        <end position="879"/>
    </location>
</feature>
<reference evidence="2" key="1">
    <citation type="submission" date="2019-02" db="EMBL/GenBank/DDBJ databases">
        <authorList>
            <person name="Li S.-H."/>
        </authorList>
    </citation>
    <scope>NUCLEOTIDE SEQUENCE</scope>
    <source>
        <strain evidence="2">IMCC14734</strain>
    </source>
</reference>
<feature type="transmembrane region" description="Helical" evidence="1">
    <location>
        <begin position="994"/>
        <end position="1016"/>
    </location>
</feature>
<feature type="transmembrane region" description="Helical" evidence="1">
    <location>
        <begin position="911"/>
        <end position="933"/>
    </location>
</feature>
<dbReference type="EMBL" id="SHNN01000002">
    <property type="protein sequence ID" value="MCX2981553.1"/>
    <property type="molecule type" value="Genomic_DNA"/>
</dbReference>
<feature type="transmembrane region" description="Helical" evidence="1">
    <location>
        <begin position="518"/>
        <end position="539"/>
    </location>
</feature>